<name>A0A1V9FFY8_9BACT</name>
<dbReference type="InterPro" id="IPR051532">
    <property type="entry name" value="Ester_Hydrolysis_Enzymes"/>
</dbReference>
<dbReference type="InterPro" id="IPR013830">
    <property type="entry name" value="SGNH_hydro"/>
</dbReference>
<dbReference type="Proteomes" id="UP000192796">
    <property type="component" value="Unassembled WGS sequence"/>
</dbReference>
<dbReference type="PANTHER" id="PTHR30383">
    <property type="entry name" value="THIOESTERASE 1/PROTEASE 1/LYSOPHOSPHOLIPASE L1"/>
    <property type="match status" value="1"/>
</dbReference>
<dbReference type="InterPro" id="IPR036514">
    <property type="entry name" value="SGNH_hydro_sf"/>
</dbReference>
<evidence type="ECO:0000259" key="2">
    <source>
        <dbReference type="Pfam" id="PF13472"/>
    </source>
</evidence>
<keyword evidence="1" id="KW-1133">Transmembrane helix</keyword>
<dbReference type="AlphaFoldDB" id="A0A1V9FFY8"/>
<dbReference type="Pfam" id="PF13472">
    <property type="entry name" value="Lipase_GDSL_2"/>
    <property type="match status" value="1"/>
</dbReference>
<evidence type="ECO:0000256" key="1">
    <source>
        <dbReference type="SAM" id="Phobius"/>
    </source>
</evidence>
<protein>
    <recommendedName>
        <fullName evidence="2">SGNH hydrolase-type esterase domain-containing protein</fullName>
    </recommendedName>
</protein>
<comment type="caution">
    <text evidence="3">The sequence shown here is derived from an EMBL/GenBank/DDBJ whole genome shotgun (WGS) entry which is preliminary data.</text>
</comment>
<sequence>MTKSSLRRKFLYFLYLLIVVFVLLEIALRIYNPLHFRIRGNQILLPISQQLTIKNEINPKLDSVIINTRNGLGFRGPEKPANWDSALTLITVGGSTTECHFLSDNKTWEYQLEQLLKPAIKNLWLNNAGFDGHSTFGHQVLLNDYLIKLKPKIILFYVGINDVENDQPSFHDELNRRGGYSDLKHYLFNNSEVLNIGLNLARGWRAQKMNNTTHAMIDLQKGTARVMTEQQLAARKEQQNKFLPGYEKRLGQLIDTCQRYGITPVFMTQALLFGQGTDSLTGVNLETFDTGHGMNGRCEFEVLELYNDVTRKLCAQKNVPVIDLARLMPKNSLYFYDNVHFTNAGAGKMAAIIAPELKGIISRNFHSFAHE</sequence>
<feature type="domain" description="SGNH hydrolase-type esterase" evidence="2">
    <location>
        <begin position="92"/>
        <end position="346"/>
    </location>
</feature>
<keyword evidence="4" id="KW-1185">Reference proteome</keyword>
<accession>A0A1V9FFY8</accession>
<gene>
    <name evidence="3" type="ORF">A3860_11890</name>
</gene>
<organism evidence="3 4">
    <name type="scientific">Niastella vici</name>
    <dbReference type="NCBI Taxonomy" id="1703345"/>
    <lineage>
        <taxon>Bacteria</taxon>
        <taxon>Pseudomonadati</taxon>
        <taxon>Bacteroidota</taxon>
        <taxon>Chitinophagia</taxon>
        <taxon>Chitinophagales</taxon>
        <taxon>Chitinophagaceae</taxon>
        <taxon>Niastella</taxon>
    </lineage>
</organism>
<reference evidence="3 4" key="1">
    <citation type="submission" date="2016-03" db="EMBL/GenBank/DDBJ databases">
        <title>Niastella vici sp. nov., isolated from farmland soil.</title>
        <authorList>
            <person name="Chen L."/>
            <person name="Wang D."/>
            <person name="Yang S."/>
            <person name="Wang G."/>
        </authorList>
    </citation>
    <scope>NUCLEOTIDE SEQUENCE [LARGE SCALE GENOMIC DNA]</scope>
    <source>
        <strain evidence="3 4">DJ57</strain>
    </source>
</reference>
<dbReference type="Gene3D" id="3.40.50.1110">
    <property type="entry name" value="SGNH hydrolase"/>
    <property type="match status" value="1"/>
</dbReference>
<evidence type="ECO:0000313" key="3">
    <source>
        <dbReference type="EMBL" id="OQP57250.1"/>
    </source>
</evidence>
<dbReference type="EMBL" id="LVYD01000124">
    <property type="protein sequence ID" value="OQP57250.1"/>
    <property type="molecule type" value="Genomic_DNA"/>
</dbReference>
<dbReference type="RefSeq" id="WP_081156216.1">
    <property type="nucleotide sequence ID" value="NZ_LVYD01000124.1"/>
</dbReference>
<evidence type="ECO:0000313" key="4">
    <source>
        <dbReference type="Proteomes" id="UP000192796"/>
    </source>
</evidence>
<dbReference type="GO" id="GO:0016788">
    <property type="term" value="F:hydrolase activity, acting on ester bonds"/>
    <property type="evidence" value="ECO:0007669"/>
    <property type="project" value="UniProtKB-ARBA"/>
</dbReference>
<feature type="transmembrane region" description="Helical" evidence="1">
    <location>
        <begin position="12"/>
        <end position="31"/>
    </location>
</feature>
<proteinExistence type="predicted"/>
<dbReference type="SUPFAM" id="SSF52266">
    <property type="entry name" value="SGNH hydrolase"/>
    <property type="match status" value="1"/>
</dbReference>
<keyword evidence="1" id="KW-0812">Transmembrane</keyword>
<keyword evidence="1" id="KW-0472">Membrane</keyword>
<dbReference type="OrthoDB" id="7333037at2"/>
<dbReference type="STRING" id="1703345.A3860_11890"/>